<comment type="caution">
    <text evidence="2">The sequence shown here is derived from an EMBL/GenBank/DDBJ whole genome shotgun (WGS) entry which is preliminary data.</text>
</comment>
<dbReference type="Proteomes" id="UP001139354">
    <property type="component" value="Unassembled WGS sequence"/>
</dbReference>
<protein>
    <submittedName>
        <fullName evidence="2">Uncharacterized protein</fullName>
    </submittedName>
</protein>
<accession>A0A9X1LTK7</accession>
<evidence type="ECO:0000313" key="3">
    <source>
        <dbReference type="Proteomes" id="UP001139354"/>
    </source>
</evidence>
<dbReference type="EMBL" id="JAGTTN010000002">
    <property type="protein sequence ID" value="MCC2031804.1"/>
    <property type="molecule type" value="Genomic_DNA"/>
</dbReference>
<organism evidence="2 3">
    <name type="scientific">Microbacterium allomyrinae</name>
    <dbReference type="NCBI Taxonomy" id="2830666"/>
    <lineage>
        <taxon>Bacteria</taxon>
        <taxon>Bacillati</taxon>
        <taxon>Actinomycetota</taxon>
        <taxon>Actinomycetes</taxon>
        <taxon>Micrococcales</taxon>
        <taxon>Microbacteriaceae</taxon>
        <taxon>Microbacterium</taxon>
    </lineage>
</organism>
<feature type="transmembrane region" description="Helical" evidence="1">
    <location>
        <begin position="21"/>
        <end position="45"/>
    </location>
</feature>
<keyword evidence="3" id="KW-1185">Reference proteome</keyword>
<evidence type="ECO:0000313" key="2">
    <source>
        <dbReference type="EMBL" id="MCC2031804.1"/>
    </source>
</evidence>
<dbReference type="RefSeq" id="WP_229383736.1">
    <property type="nucleotide sequence ID" value="NZ_JAGTTN010000002.1"/>
</dbReference>
<sequence>MTRRPGIARDMPMRYRRDWHHLTTLAVGALATVELVALAVGVAVVL</sequence>
<keyword evidence="1" id="KW-0812">Transmembrane</keyword>
<dbReference type="AlphaFoldDB" id="A0A9X1LTK7"/>
<proteinExistence type="predicted"/>
<reference evidence="2" key="1">
    <citation type="submission" date="2021-04" db="EMBL/GenBank/DDBJ databases">
        <title>Microbacterium tenobrionis sp. nov. and Microbacterium allomyrinae sp. nov., isolated from larvae of Tenobrio molitor and Allomyrina dichotoma, respectively.</title>
        <authorList>
            <person name="Lee S.D."/>
        </authorList>
    </citation>
    <scope>NUCLEOTIDE SEQUENCE</scope>
    <source>
        <strain evidence="2">BWT-G7</strain>
    </source>
</reference>
<evidence type="ECO:0000256" key="1">
    <source>
        <dbReference type="SAM" id="Phobius"/>
    </source>
</evidence>
<keyword evidence="1" id="KW-1133">Transmembrane helix</keyword>
<gene>
    <name evidence="2" type="ORF">KEC57_06355</name>
</gene>
<name>A0A9X1LTK7_9MICO</name>
<keyword evidence="1" id="KW-0472">Membrane</keyword>